<keyword evidence="2" id="KW-1185">Reference proteome</keyword>
<accession>A0AAN9LAI8</accession>
<evidence type="ECO:0000313" key="2">
    <source>
        <dbReference type="Proteomes" id="UP001374584"/>
    </source>
</evidence>
<name>A0AAN9LAI8_PHACN</name>
<dbReference type="EMBL" id="JAYMYR010000011">
    <property type="protein sequence ID" value="KAK7332470.1"/>
    <property type="molecule type" value="Genomic_DNA"/>
</dbReference>
<sequence length="67" mass="7549">METLSYGLSVFSFYYAYTHMPSLIRIDQKPTSCVLENLAVKAAHGKLDLGVLCSSYLTFLSSIYFNE</sequence>
<dbReference type="AlphaFoldDB" id="A0AAN9LAI8"/>
<gene>
    <name evidence="1" type="ORF">VNO80_29222</name>
</gene>
<dbReference type="Proteomes" id="UP001374584">
    <property type="component" value="Unassembled WGS sequence"/>
</dbReference>
<protein>
    <submittedName>
        <fullName evidence="1">Uncharacterized protein</fullName>
    </submittedName>
</protein>
<comment type="caution">
    <text evidence="1">The sequence shown here is derived from an EMBL/GenBank/DDBJ whole genome shotgun (WGS) entry which is preliminary data.</text>
</comment>
<proteinExistence type="predicted"/>
<organism evidence="1 2">
    <name type="scientific">Phaseolus coccineus</name>
    <name type="common">Scarlet runner bean</name>
    <name type="synonym">Phaseolus multiflorus</name>
    <dbReference type="NCBI Taxonomy" id="3886"/>
    <lineage>
        <taxon>Eukaryota</taxon>
        <taxon>Viridiplantae</taxon>
        <taxon>Streptophyta</taxon>
        <taxon>Embryophyta</taxon>
        <taxon>Tracheophyta</taxon>
        <taxon>Spermatophyta</taxon>
        <taxon>Magnoliopsida</taxon>
        <taxon>eudicotyledons</taxon>
        <taxon>Gunneridae</taxon>
        <taxon>Pentapetalae</taxon>
        <taxon>rosids</taxon>
        <taxon>fabids</taxon>
        <taxon>Fabales</taxon>
        <taxon>Fabaceae</taxon>
        <taxon>Papilionoideae</taxon>
        <taxon>50 kb inversion clade</taxon>
        <taxon>NPAAA clade</taxon>
        <taxon>indigoferoid/millettioid clade</taxon>
        <taxon>Phaseoleae</taxon>
        <taxon>Phaseolus</taxon>
    </lineage>
</organism>
<evidence type="ECO:0000313" key="1">
    <source>
        <dbReference type="EMBL" id="KAK7332470.1"/>
    </source>
</evidence>
<reference evidence="1 2" key="1">
    <citation type="submission" date="2024-01" db="EMBL/GenBank/DDBJ databases">
        <title>The genomes of 5 underutilized Papilionoideae crops provide insights into root nodulation and disease resistanc.</title>
        <authorList>
            <person name="Jiang F."/>
        </authorList>
    </citation>
    <scope>NUCLEOTIDE SEQUENCE [LARGE SCALE GENOMIC DNA]</scope>
    <source>
        <strain evidence="1">JINMINGXINNONG_FW02</strain>
        <tissue evidence="1">Leaves</tissue>
    </source>
</reference>